<accession>A0A8S1W7R0</accession>
<reference evidence="10" key="1">
    <citation type="submission" date="2021-01" db="EMBL/GenBank/DDBJ databases">
        <authorList>
            <consortium name="Genoscope - CEA"/>
            <person name="William W."/>
        </authorList>
    </citation>
    <scope>NUCLEOTIDE SEQUENCE</scope>
</reference>
<name>A0A8S1W7R0_PAROT</name>
<feature type="transmembrane region" description="Helical" evidence="8">
    <location>
        <begin position="412"/>
        <end position="430"/>
    </location>
</feature>
<comment type="similarity">
    <text evidence="8">Belongs to the DHHC palmitoyltransferase family.</text>
</comment>
<gene>
    <name evidence="10" type="ORF">POCTA_138.1.T0870193</name>
</gene>
<keyword evidence="3" id="KW-0677">Repeat</keyword>
<dbReference type="PANTHER" id="PTHR24161">
    <property type="entry name" value="ANK_REP_REGION DOMAIN-CONTAINING PROTEIN-RELATED"/>
    <property type="match status" value="1"/>
</dbReference>
<dbReference type="InterPro" id="IPR002110">
    <property type="entry name" value="Ankyrin_rpt"/>
</dbReference>
<keyword evidence="4 8" id="KW-1133">Transmembrane helix</keyword>
<evidence type="ECO:0000256" key="2">
    <source>
        <dbReference type="ARBA" id="ARBA00022692"/>
    </source>
</evidence>
<keyword evidence="8" id="KW-0012">Acyltransferase</keyword>
<feature type="repeat" description="ANK" evidence="7">
    <location>
        <begin position="221"/>
        <end position="253"/>
    </location>
</feature>
<evidence type="ECO:0000256" key="8">
    <source>
        <dbReference type="RuleBase" id="RU079119"/>
    </source>
</evidence>
<dbReference type="Pfam" id="PF01529">
    <property type="entry name" value="DHHC"/>
    <property type="match status" value="1"/>
</dbReference>
<dbReference type="InterPro" id="IPR001594">
    <property type="entry name" value="Palmitoyltrfase_DHHC"/>
</dbReference>
<dbReference type="PROSITE" id="PS50297">
    <property type="entry name" value="ANK_REP_REGION"/>
    <property type="match status" value="2"/>
</dbReference>
<comment type="domain">
    <text evidence="8">The DHHC domain is required for palmitoyltransferase activity.</text>
</comment>
<evidence type="ECO:0000256" key="5">
    <source>
        <dbReference type="ARBA" id="ARBA00023043"/>
    </source>
</evidence>
<dbReference type="OrthoDB" id="361830at2759"/>
<evidence type="ECO:0000256" key="6">
    <source>
        <dbReference type="ARBA" id="ARBA00023136"/>
    </source>
</evidence>
<keyword evidence="5 7" id="KW-0040">ANK repeat</keyword>
<keyword evidence="2 8" id="KW-0812">Transmembrane</keyword>
<organism evidence="10 11">
    <name type="scientific">Paramecium octaurelia</name>
    <dbReference type="NCBI Taxonomy" id="43137"/>
    <lineage>
        <taxon>Eukaryota</taxon>
        <taxon>Sar</taxon>
        <taxon>Alveolata</taxon>
        <taxon>Ciliophora</taxon>
        <taxon>Intramacronucleata</taxon>
        <taxon>Oligohymenophorea</taxon>
        <taxon>Peniculida</taxon>
        <taxon>Parameciidae</taxon>
        <taxon>Paramecium</taxon>
    </lineage>
</organism>
<evidence type="ECO:0000259" key="9">
    <source>
        <dbReference type="Pfam" id="PF01529"/>
    </source>
</evidence>
<comment type="subcellular location">
    <subcellularLocation>
        <location evidence="1">Membrane</location>
        <topology evidence="1">Multi-pass membrane protein</topology>
    </subcellularLocation>
</comment>
<dbReference type="GO" id="GO:0019706">
    <property type="term" value="F:protein-cysteine S-palmitoyltransferase activity"/>
    <property type="evidence" value="ECO:0007669"/>
    <property type="project" value="UniProtKB-EC"/>
</dbReference>
<keyword evidence="8" id="KW-0808">Transferase</keyword>
<dbReference type="EMBL" id="CAJJDP010000086">
    <property type="protein sequence ID" value="CAD8186278.1"/>
    <property type="molecule type" value="Genomic_DNA"/>
</dbReference>
<dbReference type="PANTHER" id="PTHR24161:SF85">
    <property type="entry name" value="PALMITOYLTRANSFERASE HIP14"/>
    <property type="match status" value="1"/>
</dbReference>
<evidence type="ECO:0000256" key="1">
    <source>
        <dbReference type="ARBA" id="ARBA00004141"/>
    </source>
</evidence>
<evidence type="ECO:0000313" key="11">
    <source>
        <dbReference type="Proteomes" id="UP000683925"/>
    </source>
</evidence>
<comment type="catalytic activity">
    <reaction evidence="8">
        <text>L-cysteinyl-[protein] + hexadecanoyl-CoA = S-hexadecanoyl-L-cysteinyl-[protein] + CoA</text>
        <dbReference type="Rhea" id="RHEA:36683"/>
        <dbReference type="Rhea" id="RHEA-COMP:10131"/>
        <dbReference type="Rhea" id="RHEA-COMP:11032"/>
        <dbReference type="ChEBI" id="CHEBI:29950"/>
        <dbReference type="ChEBI" id="CHEBI:57287"/>
        <dbReference type="ChEBI" id="CHEBI:57379"/>
        <dbReference type="ChEBI" id="CHEBI:74151"/>
        <dbReference type="EC" id="2.3.1.225"/>
    </reaction>
</comment>
<dbReference type="PROSITE" id="PS50088">
    <property type="entry name" value="ANK_REPEAT"/>
    <property type="match status" value="2"/>
</dbReference>
<feature type="transmembrane region" description="Helical" evidence="8">
    <location>
        <begin position="450"/>
        <end position="476"/>
    </location>
</feature>
<dbReference type="SMART" id="SM00248">
    <property type="entry name" value="ANK"/>
    <property type="match status" value="4"/>
</dbReference>
<feature type="transmembrane region" description="Helical" evidence="8">
    <location>
        <begin position="301"/>
        <end position="318"/>
    </location>
</feature>
<dbReference type="PROSITE" id="PS50216">
    <property type="entry name" value="DHHC"/>
    <property type="match status" value="1"/>
</dbReference>
<comment type="caution">
    <text evidence="10">The sequence shown here is derived from an EMBL/GenBank/DDBJ whole genome shotgun (WGS) entry which is preliminary data.</text>
</comment>
<dbReference type="GO" id="GO:0016020">
    <property type="term" value="C:membrane"/>
    <property type="evidence" value="ECO:0007669"/>
    <property type="project" value="UniProtKB-SubCell"/>
</dbReference>
<evidence type="ECO:0000256" key="7">
    <source>
        <dbReference type="PROSITE-ProRule" id="PRU00023"/>
    </source>
</evidence>
<dbReference type="OMA" id="DEPLIFW"/>
<dbReference type="Proteomes" id="UP000683925">
    <property type="component" value="Unassembled WGS sequence"/>
</dbReference>
<dbReference type="AlphaFoldDB" id="A0A8S1W7R0"/>
<protein>
    <recommendedName>
        <fullName evidence="8">Palmitoyltransferase</fullName>
        <ecNumber evidence="8">2.3.1.225</ecNumber>
    </recommendedName>
</protein>
<feature type="transmembrane region" description="Helical" evidence="8">
    <location>
        <begin position="330"/>
        <end position="350"/>
    </location>
</feature>
<evidence type="ECO:0000313" key="10">
    <source>
        <dbReference type="EMBL" id="CAD8186278.1"/>
    </source>
</evidence>
<feature type="domain" description="Palmitoyltransferase DHHC" evidence="9">
    <location>
        <begin position="366"/>
        <end position="492"/>
    </location>
</feature>
<feature type="repeat" description="ANK" evidence="7">
    <location>
        <begin position="116"/>
        <end position="148"/>
    </location>
</feature>
<keyword evidence="11" id="KW-1185">Reference proteome</keyword>
<proteinExistence type="inferred from homology"/>
<sequence length="553" mass="62830">MQLSSSISTIQVEEDNNLFPANPMIGSHIQQPIDHSSPEIRLLCLAQSNDLEQFSNLLTSRPLDLSAIQNSKGFTVLHYACFNNSYQMCEIIINHQERRENNSLNMENFINSATIDKYTPLHFAAYRGNLQILTLLKLKGAILKATNKQGLNIMHIGAQGDQPISIVFALANGIKLIDSDLNGGTALHWACYYGQESSANYLLPLIEQKKPYYPLNSLDSHQYTPLHLAVQSGNTKLVKKLLIYGADRKIKGQGNKTPADIAQENDFKNIYNLLTKKRSFLISYFNLKQGLKRVRKNGLELMRFGGFMIFLLVSYLLYMVDDFIPIVPDYIFFGITLLFFILIVCSNPGYQIRRKEPLYTLITAFNHQDICPICNVVKLPRSKHCDICQRCVLVYDHHCPWINNCVGAQNHLIFISFLISLLASLIYALFKTISQCLVGNQNELEIFDEPLIFWAVLSINILIEIIFASGITLLLLTQIQNIFLGQTTFERFAIQNQSVTMRSDMGNSNNSSLIEVESPSQKRDRFVRCSCKNVFNFLTNGATQRKKEQAIRI</sequence>
<evidence type="ECO:0000256" key="4">
    <source>
        <dbReference type="ARBA" id="ARBA00022989"/>
    </source>
</evidence>
<keyword evidence="6 8" id="KW-0472">Membrane</keyword>
<evidence type="ECO:0000256" key="3">
    <source>
        <dbReference type="ARBA" id="ARBA00022737"/>
    </source>
</evidence>
<dbReference type="EC" id="2.3.1.225" evidence="8"/>
<dbReference type="Pfam" id="PF12796">
    <property type="entry name" value="Ank_2"/>
    <property type="match status" value="2"/>
</dbReference>